<proteinExistence type="predicted"/>
<name>A0AAE3QNA1_9BACT</name>
<evidence type="ECO:0000313" key="3">
    <source>
        <dbReference type="Proteomes" id="UP001241110"/>
    </source>
</evidence>
<accession>A0AAE3QNA1</accession>
<evidence type="ECO:0000259" key="1">
    <source>
        <dbReference type="Pfam" id="PF13568"/>
    </source>
</evidence>
<evidence type="ECO:0000313" key="2">
    <source>
        <dbReference type="EMBL" id="MDJ1482190.1"/>
    </source>
</evidence>
<dbReference type="Proteomes" id="UP001241110">
    <property type="component" value="Unassembled WGS sequence"/>
</dbReference>
<feature type="domain" description="Outer membrane protein beta-barrel" evidence="1">
    <location>
        <begin position="263"/>
        <end position="395"/>
    </location>
</feature>
<dbReference type="RefSeq" id="WP_313980985.1">
    <property type="nucleotide sequence ID" value="NZ_JASJOS010000007.1"/>
</dbReference>
<organism evidence="2 3">
    <name type="scientific">Xanthocytophaga flava</name>
    <dbReference type="NCBI Taxonomy" id="3048013"/>
    <lineage>
        <taxon>Bacteria</taxon>
        <taxon>Pseudomonadati</taxon>
        <taxon>Bacteroidota</taxon>
        <taxon>Cytophagia</taxon>
        <taxon>Cytophagales</taxon>
        <taxon>Rhodocytophagaceae</taxon>
        <taxon>Xanthocytophaga</taxon>
    </lineage>
</organism>
<dbReference type="AlphaFoldDB" id="A0AAE3QNA1"/>
<protein>
    <recommendedName>
        <fullName evidence="1">Outer membrane protein beta-barrel domain-containing protein</fullName>
    </recommendedName>
</protein>
<dbReference type="EMBL" id="JASJOS010000007">
    <property type="protein sequence ID" value="MDJ1482190.1"/>
    <property type="molecule type" value="Genomic_DNA"/>
</dbReference>
<dbReference type="Pfam" id="PF13568">
    <property type="entry name" value="OMP_b-brl_2"/>
    <property type="match status" value="1"/>
</dbReference>
<sequence>MKTNVLFFRILLCLTIFFWQKIAFAQKNYVNGYIVTTQNDTIRGFINDKNWEKSPKEILFKKTLQDNEPVEYTPVSIHSFYLQPSNEYYISYIGKIDATPIKADKMIEVTEISQFLQKDFTIVDTAFLTVIIRGAASLYSYKDKQEKIHYFLQKDQKLPEELGYQKFLLDQDNGSKQIQVLQKYKGQLNVALKDCEKATKAIKLAEYTKNSLTKIVNQYNTCFSTSNTQFVQKTEKTKTEIGIIAGGVQTLYIQSYPSYYKNGTTYLHYNKSYDPTVGISFNFVLPRNHKSWSAYTEILWRSYSITADYSTSNAFDRHLKVGYLKGSAMVRYTMATRTIKPFLNAGISYSFITNAEGNIISNNDKDADSFEKSILGLQGGGGVQWKRWGCELRYEHTKGVFQGLYTSGSENSIYLILRYTLN</sequence>
<comment type="caution">
    <text evidence="2">The sequence shown here is derived from an EMBL/GenBank/DDBJ whole genome shotgun (WGS) entry which is preliminary data.</text>
</comment>
<dbReference type="InterPro" id="IPR025665">
    <property type="entry name" value="Beta-barrel_OMP_2"/>
</dbReference>
<gene>
    <name evidence="2" type="ORF">QNI16_16925</name>
</gene>
<reference evidence="2" key="1">
    <citation type="submission" date="2023-05" db="EMBL/GenBank/DDBJ databases">
        <authorList>
            <person name="Zhang X."/>
        </authorList>
    </citation>
    <scope>NUCLEOTIDE SEQUENCE</scope>
    <source>
        <strain evidence="2">YF14B1</strain>
    </source>
</reference>